<dbReference type="KEGG" id="run:DR864_06980"/>
<dbReference type="InterPro" id="IPR051609">
    <property type="entry name" value="NmrA/Isoflavone_reductase-like"/>
</dbReference>
<dbReference type="GO" id="GO:0016491">
    <property type="term" value="F:oxidoreductase activity"/>
    <property type="evidence" value="ECO:0007669"/>
    <property type="project" value="UniProtKB-KW"/>
</dbReference>
<sequence>MKNTILIAGGTGNLGGKIINALLERGADVRMVVRAGSDAAKWAAFEQRGVQVIPVDMSSVEELTKACAGVSCVVSALQGLHDVIVDAQARLLEAAVAAGVPRFIPSDYATDFTKIPVGANRNFDLRREFHTHLDKAPIAATTIFNGCFAELLAYNIPPLDANNKTIGYWGDDIDWQVDYATMDDTAAYTAAAALDASTPRYLRIASFQISPKELVTLASEITKSPFSLAPMGSLDGLAAYIKSEREAHPESENALYPDWQNAQYMHGMFSVHHDTLDNGRYPDVTFTSAAQFLGAILH</sequence>
<dbReference type="OrthoDB" id="319724at2"/>
<gene>
    <name evidence="4" type="ORF">DR864_06980</name>
</gene>
<dbReference type="Proteomes" id="UP000251993">
    <property type="component" value="Chromosome"/>
</dbReference>
<evidence type="ECO:0000256" key="2">
    <source>
        <dbReference type="ARBA" id="ARBA00023002"/>
    </source>
</evidence>
<dbReference type="Pfam" id="PF05368">
    <property type="entry name" value="NmrA"/>
    <property type="match status" value="1"/>
</dbReference>
<evidence type="ECO:0000259" key="3">
    <source>
        <dbReference type="Pfam" id="PF05368"/>
    </source>
</evidence>
<dbReference type="SUPFAM" id="SSF51735">
    <property type="entry name" value="NAD(P)-binding Rossmann-fold domains"/>
    <property type="match status" value="1"/>
</dbReference>
<organism evidence="4 5">
    <name type="scientific">Runella rosea</name>
    <dbReference type="NCBI Taxonomy" id="2259595"/>
    <lineage>
        <taxon>Bacteria</taxon>
        <taxon>Pseudomonadati</taxon>
        <taxon>Bacteroidota</taxon>
        <taxon>Cytophagia</taxon>
        <taxon>Cytophagales</taxon>
        <taxon>Spirosomataceae</taxon>
        <taxon>Runella</taxon>
    </lineage>
</organism>
<dbReference type="RefSeq" id="WP_114070188.1">
    <property type="nucleotide sequence ID" value="NZ_CP030850.1"/>
</dbReference>
<dbReference type="PANTHER" id="PTHR47706">
    <property type="entry name" value="NMRA-LIKE FAMILY PROTEIN"/>
    <property type="match status" value="1"/>
</dbReference>
<evidence type="ECO:0000313" key="5">
    <source>
        <dbReference type="Proteomes" id="UP000251993"/>
    </source>
</evidence>
<evidence type="ECO:0000256" key="1">
    <source>
        <dbReference type="ARBA" id="ARBA00022857"/>
    </source>
</evidence>
<name>A0A344TS24_9BACT</name>
<dbReference type="Gene3D" id="3.90.25.10">
    <property type="entry name" value="UDP-galactose 4-epimerase, domain 1"/>
    <property type="match status" value="1"/>
</dbReference>
<feature type="domain" description="NmrA-like" evidence="3">
    <location>
        <begin position="1"/>
        <end position="220"/>
    </location>
</feature>
<dbReference type="EMBL" id="CP030850">
    <property type="protein sequence ID" value="AXE21445.1"/>
    <property type="molecule type" value="Genomic_DNA"/>
</dbReference>
<dbReference type="PANTHER" id="PTHR47706:SF1">
    <property type="entry name" value="CIPA-LIKE, PUTATIVE (AFU_ORTHOLOGUE AFUA_1G12460)-RELATED"/>
    <property type="match status" value="1"/>
</dbReference>
<accession>A0A344TS24</accession>
<dbReference type="AlphaFoldDB" id="A0A344TS24"/>
<evidence type="ECO:0000313" key="4">
    <source>
        <dbReference type="EMBL" id="AXE21445.1"/>
    </source>
</evidence>
<dbReference type="Gene3D" id="3.40.50.720">
    <property type="entry name" value="NAD(P)-binding Rossmann-like Domain"/>
    <property type="match status" value="1"/>
</dbReference>
<keyword evidence="1" id="KW-0521">NADP</keyword>
<reference evidence="4 5" key="1">
    <citation type="submission" date="2018-07" db="EMBL/GenBank/DDBJ databases">
        <title>Genome sequencing of Runella.</title>
        <authorList>
            <person name="Baek M.-G."/>
            <person name="Yi H."/>
        </authorList>
    </citation>
    <scope>NUCLEOTIDE SEQUENCE [LARGE SCALE GENOMIC DNA]</scope>
    <source>
        <strain evidence="4 5">HYN0085</strain>
    </source>
</reference>
<keyword evidence="2" id="KW-0560">Oxidoreductase</keyword>
<keyword evidence="5" id="KW-1185">Reference proteome</keyword>
<protein>
    <submittedName>
        <fullName evidence="4">NmrA family protein</fullName>
    </submittedName>
</protein>
<dbReference type="InterPro" id="IPR008030">
    <property type="entry name" value="NmrA-like"/>
</dbReference>
<proteinExistence type="predicted"/>
<dbReference type="InterPro" id="IPR036291">
    <property type="entry name" value="NAD(P)-bd_dom_sf"/>
</dbReference>